<dbReference type="EMBL" id="AZBU02000001">
    <property type="protein sequence ID" value="TMS35661.1"/>
    <property type="molecule type" value="Genomic_DNA"/>
</dbReference>
<accession>A0A4U8URD0</accession>
<proteinExistence type="predicted"/>
<evidence type="ECO:0008006" key="4">
    <source>
        <dbReference type="Google" id="ProtNLM"/>
    </source>
</evidence>
<reference evidence="2 3" key="2">
    <citation type="journal article" date="2019" name="G3 (Bethesda)">
        <title>Hybrid Assembly of the Genome of the Entomopathogenic Nematode Steinernema carpocapsae Identifies the X-Chromosome.</title>
        <authorList>
            <person name="Serra L."/>
            <person name="Macchietto M."/>
            <person name="Macias-Munoz A."/>
            <person name="McGill C.J."/>
            <person name="Rodriguez I.M."/>
            <person name="Rodriguez B."/>
            <person name="Murad R."/>
            <person name="Mortazavi A."/>
        </authorList>
    </citation>
    <scope>NUCLEOTIDE SEQUENCE [LARGE SCALE GENOMIC DNA]</scope>
    <source>
        <strain evidence="2 3">ALL</strain>
    </source>
</reference>
<dbReference type="STRING" id="34508.A0A4U8URD0"/>
<evidence type="ECO:0000256" key="1">
    <source>
        <dbReference type="SAM" id="SignalP"/>
    </source>
</evidence>
<gene>
    <name evidence="2" type="ORF">L596_003019</name>
</gene>
<name>A0A4U8URD0_STECR</name>
<keyword evidence="3" id="KW-1185">Reference proteome</keyword>
<evidence type="ECO:0000313" key="3">
    <source>
        <dbReference type="Proteomes" id="UP000298663"/>
    </source>
</evidence>
<organism evidence="2 3">
    <name type="scientific">Steinernema carpocapsae</name>
    <name type="common">Entomopathogenic nematode</name>
    <dbReference type="NCBI Taxonomy" id="34508"/>
    <lineage>
        <taxon>Eukaryota</taxon>
        <taxon>Metazoa</taxon>
        <taxon>Ecdysozoa</taxon>
        <taxon>Nematoda</taxon>
        <taxon>Chromadorea</taxon>
        <taxon>Rhabditida</taxon>
        <taxon>Tylenchina</taxon>
        <taxon>Panagrolaimomorpha</taxon>
        <taxon>Strongyloidoidea</taxon>
        <taxon>Steinernematidae</taxon>
        <taxon>Steinernema</taxon>
    </lineage>
</organism>
<sequence>MAFCLTVIALLLVSSKVATECVDGIHNVVVVESFKNRNRPVMIKNLVCRVYDLDMKPTCANGRPAVQMPGYVKLLEGQVTVPRQYDLVKDGEMKITVKGLDYSDEICSDGISNYMVIPNHYCHIKVCSFIGNDMCRLLQSPGTHTVKELEEKLHFNTTLRLPDPPSLLGVTLLDLFSGEFNIAFSLETEGEKVLDWDVPSNEDFLQIGVEPESENDD</sequence>
<reference evidence="2 3" key="1">
    <citation type="journal article" date="2015" name="Genome Biol.">
        <title>Comparative genomics of Steinernema reveals deeply conserved gene regulatory networks.</title>
        <authorList>
            <person name="Dillman A.R."/>
            <person name="Macchietto M."/>
            <person name="Porter C.F."/>
            <person name="Rogers A."/>
            <person name="Williams B."/>
            <person name="Antoshechkin I."/>
            <person name="Lee M.M."/>
            <person name="Goodwin Z."/>
            <person name="Lu X."/>
            <person name="Lewis E.E."/>
            <person name="Goodrich-Blair H."/>
            <person name="Stock S.P."/>
            <person name="Adams B.J."/>
            <person name="Sternberg P.W."/>
            <person name="Mortazavi A."/>
        </authorList>
    </citation>
    <scope>NUCLEOTIDE SEQUENCE [LARGE SCALE GENOMIC DNA]</scope>
    <source>
        <strain evidence="2 3">ALL</strain>
    </source>
</reference>
<feature type="signal peptide" evidence="1">
    <location>
        <begin position="1"/>
        <end position="19"/>
    </location>
</feature>
<dbReference type="Proteomes" id="UP000298663">
    <property type="component" value="Chromosome X"/>
</dbReference>
<dbReference type="OrthoDB" id="5815293at2759"/>
<feature type="chain" id="PRO_5020386091" description="MD-2-related lipid-recognition domain-containing protein" evidence="1">
    <location>
        <begin position="20"/>
        <end position="217"/>
    </location>
</feature>
<dbReference type="EMBL" id="CM016762">
    <property type="protein sequence ID" value="TMS35661.1"/>
    <property type="molecule type" value="Genomic_DNA"/>
</dbReference>
<protein>
    <recommendedName>
        <fullName evidence="4">MD-2-related lipid-recognition domain-containing protein</fullName>
    </recommendedName>
</protein>
<comment type="caution">
    <text evidence="2">The sequence shown here is derived from an EMBL/GenBank/DDBJ whole genome shotgun (WGS) entry which is preliminary data.</text>
</comment>
<dbReference type="AlphaFoldDB" id="A0A4U8URD0"/>
<keyword evidence="1" id="KW-0732">Signal</keyword>
<evidence type="ECO:0000313" key="2">
    <source>
        <dbReference type="EMBL" id="TMS35661.1"/>
    </source>
</evidence>